<sequence length="36" mass="3928">MRLLISGSWLEDSSFSDDLSFFCVVYLSNSKGGPGL</sequence>
<reference evidence="1 2" key="2">
    <citation type="journal article" date="2010" name="Nucleic Acids Res.">
        <title>BeetleBase in 2010: revisions to provide comprehensive genomic information for Tribolium castaneum.</title>
        <authorList>
            <person name="Kim H.S."/>
            <person name="Murphy T."/>
            <person name="Xia J."/>
            <person name="Caragea D."/>
            <person name="Park Y."/>
            <person name="Beeman R.W."/>
            <person name="Lorenzen M.D."/>
            <person name="Butcher S."/>
            <person name="Manak J.R."/>
            <person name="Brown S.J."/>
        </authorList>
    </citation>
    <scope>NUCLEOTIDE SEQUENCE [LARGE SCALE GENOMIC DNA]</scope>
    <source>
        <strain evidence="1 2">Georgia GA2</strain>
    </source>
</reference>
<reference evidence="1 2" key="1">
    <citation type="journal article" date="2008" name="Nature">
        <title>The genome of the model beetle and pest Tribolium castaneum.</title>
        <authorList>
            <consortium name="Tribolium Genome Sequencing Consortium"/>
            <person name="Richards S."/>
            <person name="Gibbs R.A."/>
            <person name="Weinstock G.M."/>
            <person name="Brown S.J."/>
            <person name="Denell R."/>
            <person name="Beeman R.W."/>
            <person name="Gibbs R."/>
            <person name="Beeman R.W."/>
            <person name="Brown S.J."/>
            <person name="Bucher G."/>
            <person name="Friedrich M."/>
            <person name="Grimmelikhuijzen C.J."/>
            <person name="Klingler M."/>
            <person name="Lorenzen M."/>
            <person name="Richards S."/>
            <person name="Roth S."/>
            <person name="Schroder R."/>
            <person name="Tautz D."/>
            <person name="Zdobnov E.M."/>
            <person name="Muzny D."/>
            <person name="Gibbs R.A."/>
            <person name="Weinstock G.M."/>
            <person name="Attaway T."/>
            <person name="Bell S."/>
            <person name="Buhay C.J."/>
            <person name="Chandrabose M.N."/>
            <person name="Chavez D."/>
            <person name="Clerk-Blankenburg K.P."/>
            <person name="Cree A."/>
            <person name="Dao M."/>
            <person name="Davis C."/>
            <person name="Chacko J."/>
            <person name="Dinh H."/>
            <person name="Dugan-Rocha S."/>
            <person name="Fowler G."/>
            <person name="Garner T.T."/>
            <person name="Garnes J."/>
            <person name="Gnirke A."/>
            <person name="Hawes A."/>
            <person name="Hernandez J."/>
            <person name="Hines S."/>
            <person name="Holder M."/>
            <person name="Hume J."/>
            <person name="Jhangiani S.N."/>
            <person name="Joshi V."/>
            <person name="Khan Z.M."/>
            <person name="Jackson L."/>
            <person name="Kovar C."/>
            <person name="Kowis A."/>
            <person name="Lee S."/>
            <person name="Lewis L.R."/>
            <person name="Margolis J."/>
            <person name="Morgan M."/>
            <person name="Nazareth L.V."/>
            <person name="Nguyen N."/>
            <person name="Okwuonu G."/>
            <person name="Parker D."/>
            <person name="Richards S."/>
            <person name="Ruiz S.J."/>
            <person name="Santibanez J."/>
            <person name="Savard J."/>
            <person name="Scherer S.E."/>
            <person name="Schneider B."/>
            <person name="Sodergren E."/>
            <person name="Tautz D."/>
            <person name="Vattahil S."/>
            <person name="Villasana D."/>
            <person name="White C.S."/>
            <person name="Wright R."/>
            <person name="Park Y."/>
            <person name="Beeman R.W."/>
            <person name="Lord J."/>
            <person name="Oppert B."/>
            <person name="Lorenzen M."/>
            <person name="Brown S."/>
            <person name="Wang L."/>
            <person name="Savard J."/>
            <person name="Tautz D."/>
            <person name="Richards S."/>
            <person name="Weinstock G."/>
            <person name="Gibbs R.A."/>
            <person name="Liu Y."/>
            <person name="Worley K."/>
            <person name="Weinstock G."/>
            <person name="Elsik C.G."/>
            <person name="Reese J.T."/>
            <person name="Elhaik E."/>
            <person name="Landan G."/>
            <person name="Graur D."/>
            <person name="Arensburger P."/>
            <person name="Atkinson P."/>
            <person name="Beeman R.W."/>
            <person name="Beidler J."/>
            <person name="Brown S.J."/>
            <person name="Demuth J.P."/>
            <person name="Drury D.W."/>
            <person name="Du Y.Z."/>
            <person name="Fujiwara H."/>
            <person name="Lorenzen M."/>
            <person name="Maselli V."/>
            <person name="Osanai M."/>
            <person name="Park Y."/>
            <person name="Robertson H.M."/>
            <person name="Tu Z."/>
            <person name="Wang J.J."/>
            <person name="Wang S."/>
            <person name="Richards S."/>
            <person name="Song H."/>
            <person name="Zhang L."/>
            <person name="Sodergren E."/>
            <person name="Werner D."/>
            <person name="Stanke M."/>
            <person name="Morgenstern B."/>
            <person name="Solovyev V."/>
            <person name="Kosarev P."/>
            <person name="Brown G."/>
            <person name="Chen H.C."/>
            <person name="Ermolaeva O."/>
            <person name="Hlavina W."/>
            <person name="Kapustin Y."/>
            <person name="Kiryutin B."/>
            <person name="Kitts P."/>
            <person name="Maglott D."/>
            <person name="Pruitt K."/>
            <person name="Sapojnikov V."/>
            <person name="Souvorov A."/>
            <person name="Mackey A.J."/>
            <person name="Waterhouse R.M."/>
            <person name="Wyder S."/>
            <person name="Zdobnov E.M."/>
            <person name="Zdobnov E.M."/>
            <person name="Wyder S."/>
            <person name="Kriventseva E.V."/>
            <person name="Kadowaki T."/>
            <person name="Bork P."/>
            <person name="Aranda M."/>
            <person name="Bao R."/>
            <person name="Beermann A."/>
            <person name="Berns N."/>
            <person name="Bolognesi R."/>
            <person name="Bonneton F."/>
            <person name="Bopp D."/>
            <person name="Brown S.J."/>
            <person name="Bucher G."/>
            <person name="Butts T."/>
            <person name="Chaumot A."/>
            <person name="Denell R.E."/>
            <person name="Ferrier D.E."/>
            <person name="Friedrich M."/>
            <person name="Gordon C.M."/>
            <person name="Jindra M."/>
            <person name="Klingler M."/>
            <person name="Lan Q."/>
            <person name="Lattorff H.M."/>
            <person name="Laudet V."/>
            <person name="von Levetsow C."/>
            <person name="Liu Z."/>
            <person name="Lutz R."/>
            <person name="Lynch J.A."/>
            <person name="da Fonseca R.N."/>
            <person name="Posnien N."/>
            <person name="Reuter R."/>
            <person name="Roth S."/>
            <person name="Savard J."/>
            <person name="Schinko J.B."/>
            <person name="Schmitt C."/>
            <person name="Schoppmeier M."/>
            <person name="Schroder R."/>
            <person name="Shippy T.D."/>
            <person name="Simonnet F."/>
            <person name="Marques-Souza H."/>
            <person name="Tautz D."/>
            <person name="Tomoyasu Y."/>
            <person name="Trauner J."/>
            <person name="Van der Zee M."/>
            <person name="Vervoort M."/>
            <person name="Wittkopp N."/>
            <person name="Wimmer E.A."/>
            <person name="Yang X."/>
            <person name="Jones A.K."/>
            <person name="Sattelle D.B."/>
            <person name="Ebert P.R."/>
            <person name="Nelson D."/>
            <person name="Scott J.G."/>
            <person name="Beeman R.W."/>
            <person name="Muthukrishnan S."/>
            <person name="Kramer K.J."/>
            <person name="Arakane Y."/>
            <person name="Beeman R.W."/>
            <person name="Zhu Q."/>
            <person name="Hogenkamp D."/>
            <person name="Dixit R."/>
            <person name="Oppert B."/>
            <person name="Jiang H."/>
            <person name="Zou Z."/>
            <person name="Marshall J."/>
            <person name="Elpidina E."/>
            <person name="Vinokurov K."/>
            <person name="Oppert C."/>
            <person name="Zou Z."/>
            <person name="Evans J."/>
            <person name="Lu Z."/>
            <person name="Zhao P."/>
            <person name="Sumathipala N."/>
            <person name="Altincicek B."/>
            <person name="Vilcinskas A."/>
            <person name="Williams M."/>
            <person name="Hultmark D."/>
            <person name="Hetru C."/>
            <person name="Jiang H."/>
            <person name="Grimmelikhuijzen C.J."/>
            <person name="Hauser F."/>
            <person name="Cazzamali G."/>
            <person name="Williamson M."/>
            <person name="Park Y."/>
            <person name="Li B."/>
            <person name="Tanaka Y."/>
            <person name="Predel R."/>
            <person name="Neupert S."/>
            <person name="Schachtner J."/>
            <person name="Verleyen P."/>
            <person name="Raible F."/>
            <person name="Bork P."/>
            <person name="Friedrich M."/>
            <person name="Walden K.K."/>
            <person name="Robertson H.M."/>
            <person name="Angeli S."/>
            <person name="Foret S."/>
            <person name="Bucher G."/>
            <person name="Schuetz S."/>
            <person name="Maleszka R."/>
            <person name="Wimmer E.A."/>
            <person name="Beeman R.W."/>
            <person name="Lorenzen M."/>
            <person name="Tomoyasu Y."/>
            <person name="Miller S.C."/>
            <person name="Grossmann D."/>
            <person name="Bucher G."/>
        </authorList>
    </citation>
    <scope>NUCLEOTIDE SEQUENCE [LARGE SCALE GENOMIC DNA]</scope>
    <source>
        <strain evidence="1 2">Georgia GA2</strain>
    </source>
</reference>
<evidence type="ECO:0000313" key="2">
    <source>
        <dbReference type="Proteomes" id="UP000007266"/>
    </source>
</evidence>
<organism evidence="1 2">
    <name type="scientific">Tribolium castaneum</name>
    <name type="common">Red flour beetle</name>
    <dbReference type="NCBI Taxonomy" id="7070"/>
    <lineage>
        <taxon>Eukaryota</taxon>
        <taxon>Metazoa</taxon>
        <taxon>Ecdysozoa</taxon>
        <taxon>Arthropoda</taxon>
        <taxon>Hexapoda</taxon>
        <taxon>Insecta</taxon>
        <taxon>Pterygota</taxon>
        <taxon>Neoptera</taxon>
        <taxon>Endopterygota</taxon>
        <taxon>Coleoptera</taxon>
        <taxon>Polyphaga</taxon>
        <taxon>Cucujiformia</taxon>
        <taxon>Tenebrionidae</taxon>
        <taxon>Tenebrionidae incertae sedis</taxon>
        <taxon>Tribolium</taxon>
    </lineage>
</organism>
<dbReference type="AlphaFoldDB" id="A0A139WAH1"/>
<accession>A0A139WAH1</accession>
<protein>
    <submittedName>
        <fullName evidence="1">Uncharacterized protein</fullName>
    </submittedName>
</protein>
<gene>
    <name evidence="1" type="primary">AUGUSTUS-3.0.2_34920</name>
    <name evidence="1" type="ORF">TcasGA2_TC034920</name>
</gene>
<dbReference type="EMBL" id="KQ971402">
    <property type="protein sequence ID" value="KYB24906.1"/>
    <property type="molecule type" value="Genomic_DNA"/>
</dbReference>
<proteinExistence type="predicted"/>
<dbReference type="InParanoid" id="A0A139WAH1"/>
<dbReference type="Proteomes" id="UP000007266">
    <property type="component" value="Unassembled WGS sequence"/>
</dbReference>
<evidence type="ECO:0000313" key="1">
    <source>
        <dbReference type="EMBL" id="KYB24906.1"/>
    </source>
</evidence>
<name>A0A139WAH1_TRICA</name>
<keyword evidence="2" id="KW-1185">Reference proteome</keyword>